<organism evidence="1 2">
    <name type="scientific">Rhododendron molle</name>
    <name type="common">Chinese azalea</name>
    <name type="synonym">Azalea mollis</name>
    <dbReference type="NCBI Taxonomy" id="49168"/>
    <lineage>
        <taxon>Eukaryota</taxon>
        <taxon>Viridiplantae</taxon>
        <taxon>Streptophyta</taxon>
        <taxon>Embryophyta</taxon>
        <taxon>Tracheophyta</taxon>
        <taxon>Spermatophyta</taxon>
        <taxon>Magnoliopsida</taxon>
        <taxon>eudicotyledons</taxon>
        <taxon>Gunneridae</taxon>
        <taxon>Pentapetalae</taxon>
        <taxon>asterids</taxon>
        <taxon>Ericales</taxon>
        <taxon>Ericaceae</taxon>
        <taxon>Ericoideae</taxon>
        <taxon>Rhodoreae</taxon>
        <taxon>Rhododendron</taxon>
    </lineage>
</organism>
<dbReference type="Proteomes" id="UP001062846">
    <property type="component" value="Chromosome 13"/>
</dbReference>
<evidence type="ECO:0000313" key="1">
    <source>
        <dbReference type="EMBL" id="KAI8523392.1"/>
    </source>
</evidence>
<reference evidence="1" key="1">
    <citation type="submission" date="2022-02" db="EMBL/GenBank/DDBJ databases">
        <title>Plant Genome Project.</title>
        <authorList>
            <person name="Zhang R.-G."/>
        </authorList>
    </citation>
    <scope>NUCLEOTIDE SEQUENCE</scope>
    <source>
        <strain evidence="1">AT1</strain>
    </source>
</reference>
<sequence>MQGDHLWKLGRDDCDSTKSFSPRKPKPDRGNLTCMEVSKAWKPSNNFLSVQERLDPLLKLMMQPNNLKLLQKRDTKYLTQHKGSGIASTTLLAEKAQLAQENSVFAQENHFGASKGRLLNTTC</sequence>
<accession>A0ACC0L4T1</accession>
<protein>
    <submittedName>
        <fullName evidence="1">Uncharacterized protein</fullName>
    </submittedName>
</protein>
<gene>
    <name evidence="1" type="ORF">RHMOL_Rhmol13G0069900</name>
</gene>
<proteinExistence type="predicted"/>
<name>A0ACC0L4T1_RHOML</name>
<dbReference type="EMBL" id="CM046400">
    <property type="protein sequence ID" value="KAI8523392.1"/>
    <property type="molecule type" value="Genomic_DNA"/>
</dbReference>
<evidence type="ECO:0000313" key="2">
    <source>
        <dbReference type="Proteomes" id="UP001062846"/>
    </source>
</evidence>
<keyword evidence="2" id="KW-1185">Reference proteome</keyword>
<comment type="caution">
    <text evidence="1">The sequence shown here is derived from an EMBL/GenBank/DDBJ whole genome shotgun (WGS) entry which is preliminary data.</text>
</comment>